<dbReference type="PROSITE" id="PS00107">
    <property type="entry name" value="PROTEIN_KINASE_ATP"/>
    <property type="match status" value="1"/>
</dbReference>
<sequence length="523" mass="60248">MSLYSYTTVSSTSFDDGFDSLENILHSDQTTLFKDGDLFKEQLDLNTGSLQCGEVYPEQDGLNNYKLIKKIGEGAFSRVFKAVPLHHMPGETREFVAIKVVPKEDFLDHKLKKTTKLQTLNELNIHLKLTKNKVQNIVNLLEFQISDKYYYFVQEYIEGGEIFNQIVKYTYLSEDLTRHIIKQVALAVKGLHENNVIHRDIKPENLIFEPIPIAHTINRYQKLRKSDDPKTKVDEGKFNPGFGGGGIGKVRLTDFGLSRLMDPEETGAKTPCGTFGYIAPEVLHQYQIDPYRSDSSYSYKVDIWAIGCILYTMLCGFPPFYEDEYSRESLGEKIAKGHYKFLAPWWDEISEEAKDLVMHLLKVDPNERYDINQLLAHPWLNHYDCEDPIEPPLEVVPKEFIDTSCNYVLASQNPKKVDAHRDRSILLFDLDDVSGYKHSVKNQISNQNIAVPRQNQKEELRKFFNVANSINREKNREKTTEATTFKNNVSGLFKNHFNLKLSSATIINRRKKMKVQNGIVQQV</sequence>
<dbReference type="Gene3D" id="3.30.200.20">
    <property type="entry name" value="Phosphorylase Kinase, domain 1"/>
    <property type="match status" value="1"/>
</dbReference>
<evidence type="ECO:0000256" key="1">
    <source>
        <dbReference type="ARBA" id="ARBA00022741"/>
    </source>
</evidence>
<dbReference type="Pfam" id="PF00069">
    <property type="entry name" value="Pkinase"/>
    <property type="match status" value="1"/>
</dbReference>
<evidence type="ECO:0000313" key="6">
    <source>
        <dbReference type="Proteomes" id="UP001623330"/>
    </source>
</evidence>
<protein>
    <recommendedName>
        <fullName evidence="4">Protein kinase domain-containing protein</fullName>
    </recommendedName>
</protein>
<comment type="caution">
    <text evidence="5">The sequence shown here is derived from an EMBL/GenBank/DDBJ whole genome shotgun (WGS) entry which is preliminary data.</text>
</comment>
<gene>
    <name evidence="5" type="ORF">RNJ44_02218</name>
</gene>
<name>A0ABR4NMV2_9SACH</name>
<dbReference type="Gene3D" id="1.10.510.10">
    <property type="entry name" value="Transferase(Phosphotransferase) domain 1"/>
    <property type="match status" value="1"/>
</dbReference>
<dbReference type="PROSITE" id="PS00108">
    <property type="entry name" value="PROTEIN_KINASE_ST"/>
    <property type="match status" value="1"/>
</dbReference>
<dbReference type="SUPFAM" id="SSF56112">
    <property type="entry name" value="Protein kinase-like (PK-like)"/>
    <property type="match status" value="1"/>
</dbReference>
<dbReference type="Proteomes" id="UP001623330">
    <property type="component" value="Unassembled WGS sequence"/>
</dbReference>
<dbReference type="PANTHER" id="PTHR24347">
    <property type="entry name" value="SERINE/THREONINE-PROTEIN KINASE"/>
    <property type="match status" value="1"/>
</dbReference>
<keyword evidence="2 3" id="KW-0067">ATP-binding</keyword>
<organism evidence="5 6">
    <name type="scientific">Nakaseomyces bracarensis</name>
    <dbReference type="NCBI Taxonomy" id="273131"/>
    <lineage>
        <taxon>Eukaryota</taxon>
        <taxon>Fungi</taxon>
        <taxon>Dikarya</taxon>
        <taxon>Ascomycota</taxon>
        <taxon>Saccharomycotina</taxon>
        <taxon>Saccharomycetes</taxon>
        <taxon>Saccharomycetales</taxon>
        <taxon>Saccharomycetaceae</taxon>
        <taxon>Nakaseomyces</taxon>
    </lineage>
</organism>
<dbReference type="InterPro" id="IPR011009">
    <property type="entry name" value="Kinase-like_dom_sf"/>
</dbReference>
<proteinExistence type="predicted"/>
<dbReference type="EMBL" id="JBEVYD010000012">
    <property type="protein sequence ID" value="KAL3229131.1"/>
    <property type="molecule type" value="Genomic_DNA"/>
</dbReference>
<dbReference type="InterPro" id="IPR000719">
    <property type="entry name" value="Prot_kinase_dom"/>
</dbReference>
<reference evidence="5 6" key="1">
    <citation type="submission" date="2024-05" db="EMBL/GenBank/DDBJ databases">
        <title>Long read based assembly of the Candida bracarensis genome reveals expanded adhesin content.</title>
        <authorList>
            <person name="Marcet-Houben M."/>
            <person name="Ksiezopolska E."/>
            <person name="Gabaldon T."/>
        </authorList>
    </citation>
    <scope>NUCLEOTIDE SEQUENCE [LARGE SCALE GENOMIC DNA]</scope>
    <source>
        <strain evidence="5 6">CBM6</strain>
    </source>
</reference>
<dbReference type="InterPro" id="IPR017441">
    <property type="entry name" value="Protein_kinase_ATP_BS"/>
</dbReference>
<evidence type="ECO:0000259" key="4">
    <source>
        <dbReference type="PROSITE" id="PS50011"/>
    </source>
</evidence>
<accession>A0ABR4NMV2</accession>
<evidence type="ECO:0000256" key="2">
    <source>
        <dbReference type="ARBA" id="ARBA00022840"/>
    </source>
</evidence>
<dbReference type="SMART" id="SM00220">
    <property type="entry name" value="S_TKc"/>
    <property type="match status" value="1"/>
</dbReference>
<evidence type="ECO:0000313" key="5">
    <source>
        <dbReference type="EMBL" id="KAL3229131.1"/>
    </source>
</evidence>
<keyword evidence="1 3" id="KW-0547">Nucleotide-binding</keyword>
<evidence type="ECO:0000256" key="3">
    <source>
        <dbReference type="PROSITE-ProRule" id="PRU10141"/>
    </source>
</evidence>
<keyword evidence="6" id="KW-1185">Reference proteome</keyword>
<feature type="binding site" evidence="3">
    <location>
        <position position="99"/>
    </location>
    <ligand>
        <name>ATP</name>
        <dbReference type="ChEBI" id="CHEBI:30616"/>
    </ligand>
</feature>
<feature type="domain" description="Protein kinase" evidence="4">
    <location>
        <begin position="65"/>
        <end position="380"/>
    </location>
</feature>
<dbReference type="InterPro" id="IPR008271">
    <property type="entry name" value="Ser/Thr_kinase_AS"/>
</dbReference>
<dbReference type="PROSITE" id="PS50011">
    <property type="entry name" value="PROTEIN_KINASE_DOM"/>
    <property type="match status" value="1"/>
</dbReference>